<dbReference type="Gene3D" id="1.10.10.10">
    <property type="entry name" value="Winged helix-like DNA-binding domain superfamily/Winged helix DNA-binding domain"/>
    <property type="match status" value="1"/>
</dbReference>
<evidence type="ECO:0000313" key="2">
    <source>
        <dbReference type="EMBL" id="ADK84730.1"/>
    </source>
</evidence>
<dbReference type="InterPro" id="IPR036388">
    <property type="entry name" value="WH-like_DNA-bd_sf"/>
</dbReference>
<organism evidence="2 3">
    <name type="scientific">Desulfarculus baarsii (strain ATCC 33931 / DSM 2075 / LMG 7858 / VKM B-1802 / 2st14)</name>
    <dbReference type="NCBI Taxonomy" id="644282"/>
    <lineage>
        <taxon>Bacteria</taxon>
        <taxon>Pseudomonadati</taxon>
        <taxon>Thermodesulfobacteriota</taxon>
        <taxon>Desulfarculia</taxon>
        <taxon>Desulfarculales</taxon>
        <taxon>Desulfarculaceae</taxon>
        <taxon>Desulfarculus</taxon>
    </lineage>
</organism>
<name>E1QGN7_DESB2</name>
<dbReference type="eggNOG" id="COG3707">
    <property type="taxonomic scope" value="Bacteria"/>
</dbReference>
<evidence type="ECO:0000259" key="1">
    <source>
        <dbReference type="PROSITE" id="PS50921"/>
    </source>
</evidence>
<dbReference type="AlphaFoldDB" id="E1QGN7"/>
<keyword evidence="3" id="KW-1185">Reference proteome</keyword>
<dbReference type="Proteomes" id="UP000009047">
    <property type="component" value="Chromosome"/>
</dbReference>
<dbReference type="PROSITE" id="PS50921">
    <property type="entry name" value="ANTAR"/>
    <property type="match status" value="1"/>
</dbReference>
<dbReference type="SUPFAM" id="SSF52172">
    <property type="entry name" value="CheY-like"/>
    <property type="match status" value="1"/>
</dbReference>
<dbReference type="STRING" id="644282.Deba_1362"/>
<proteinExistence type="predicted"/>
<dbReference type="HOGENOM" id="CLU_1508270_0_0_7"/>
<dbReference type="InterPro" id="IPR005561">
    <property type="entry name" value="ANTAR"/>
</dbReference>
<dbReference type="InterPro" id="IPR011006">
    <property type="entry name" value="CheY-like_superfamily"/>
</dbReference>
<reference evidence="2 3" key="1">
    <citation type="journal article" date="2010" name="Stand. Genomic Sci.">
        <title>Complete genome sequence of Desulfarculus baarsii type strain (2st14).</title>
        <authorList>
            <person name="Sun H."/>
            <person name="Spring S."/>
            <person name="Lapidus A."/>
            <person name="Davenport K."/>
            <person name="Del Rio T.G."/>
            <person name="Tice H."/>
            <person name="Nolan M."/>
            <person name="Copeland A."/>
            <person name="Cheng J.F."/>
            <person name="Lucas S."/>
            <person name="Tapia R."/>
            <person name="Goodwin L."/>
            <person name="Pitluck S."/>
            <person name="Ivanova N."/>
            <person name="Pagani I."/>
            <person name="Mavromatis K."/>
            <person name="Ovchinnikova G."/>
            <person name="Pati A."/>
            <person name="Chen A."/>
            <person name="Palaniappan K."/>
            <person name="Hauser L."/>
            <person name="Chang Y.J."/>
            <person name="Jeffries C.D."/>
            <person name="Detter J.C."/>
            <person name="Han C."/>
            <person name="Rohde M."/>
            <person name="Brambilla E."/>
            <person name="Goker M."/>
            <person name="Woyke T."/>
            <person name="Bristow J."/>
            <person name="Eisen J.A."/>
            <person name="Markowitz V."/>
            <person name="Hugenholtz P."/>
            <person name="Kyrpides N.C."/>
            <person name="Klenk H.P."/>
            <person name="Land M."/>
        </authorList>
    </citation>
    <scope>NUCLEOTIDE SEQUENCE [LARGE SCALE GENOMIC DNA]</scope>
    <source>
        <strain evidence="3">ATCC 33931 / DSM 2075 / LMG 7858 / VKM B-1802 / 2st14</strain>
    </source>
</reference>
<sequence>MNGGIRVVVVGREPGLVQHWAEALSADGCLVDACAGGFGLARRLCRQSDAEVAVLDGALPREPEKLKRLRQSVAVICLGPNAHQRCQADAMLPAPAAPELLRAVVRLIVGNRRRLAELALRAAALRREIEQHKSMERAKGRLMVAFGFSPAQAEQRLLGMAQRLEISPARAAELILGQ</sequence>
<dbReference type="EMBL" id="CP002085">
    <property type="protein sequence ID" value="ADK84730.1"/>
    <property type="molecule type" value="Genomic_DNA"/>
</dbReference>
<dbReference type="GO" id="GO:0003723">
    <property type="term" value="F:RNA binding"/>
    <property type="evidence" value="ECO:0007669"/>
    <property type="project" value="InterPro"/>
</dbReference>
<dbReference type="SMART" id="SM01012">
    <property type="entry name" value="ANTAR"/>
    <property type="match status" value="1"/>
</dbReference>
<dbReference type="RefSeq" id="WP_013258183.1">
    <property type="nucleotide sequence ID" value="NC_014365.1"/>
</dbReference>
<feature type="domain" description="ANTAR" evidence="1">
    <location>
        <begin position="115"/>
        <end position="176"/>
    </location>
</feature>
<dbReference type="KEGG" id="dbr:Deba_1362"/>
<evidence type="ECO:0000313" key="3">
    <source>
        <dbReference type="Proteomes" id="UP000009047"/>
    </source>
</evidence>
<accession>E1QGN7</accession>
<gene>
    <name evidence="2" type="ordered locus">Deba_1362</name>
</gene>
<dbReference type="Pfam" id="PF03861">
    <property type="entry name" value="ANTAR"/>
    <property type="match status" value="1"/>
</dbReference>
<protein>
    <recommendedName>
        <fullName evidence="1">ANTAR domain-containing protein</fullName>
    </recommendedName>
</protein>